<dbReference type="AlphaFoldDB" id="A0A9D1V7Q8"/>
<keyword evidence="5 9" id="KW-0378">Hydrolase</keyword>
<dbReference type="EC" id="3.1.-.-" evidence="9"/>
<dbReference type="Pfam" id="PF22505">
    <property type="entry name" value="RNase_J_b_CASP"/>
    <property type="match status" value="1"/>
</dbReference>
<dbReference type="InterPro" id="IPR001279">
    <property type="entry name" value="Metallo-B-lactamas"/>
</dbReference>
<dbReference type="InterPro" id="IPR036866">
    <property type="entry name" value="RibonucZ/Hydroxyglut_hydro"/>
</dbReference>
<dbReference type="Pfam" id="PF00753">
    <property type="entry name" value="Lactamase_B"/>
    <property type="match status" value="1"/>
</dbReference>
<feature type="binding site" evidence="12">
    <location>
        <position position="165"/>
    </location>
    <ligand>
        <name>Zn(2+)</name>
        <dbReference type="ChEBI" id="CHEBI:29105"/>
        <label>1</label>
        <note>catalytic</note>
    </ligand>
</feature>
<evidence type="ECO:0000256" key="4">
    <source>
        <dbReference type="ARBA" id="ARBA00022759"/>
    </source>
</evidence>
<keyword evidence="3 12" id="KW-0479">Metal-binding</keyword>
<comment type="similarity">
    <text evidence="9">Belongs to the metallo-beta-lactamase superfamily. RNA-metabolizing metallo-beta-lactamase-like family. Bacterial RNase J subfamily.</text>
</comment>
<keyword evidence="6 12" id="KW-0862">Zinc</keyword>
<organism evidence="15 16">
    <name type="scientific">Candidatus Borkfalkia faecipullorum</name>
    <dbReference type="NCBI Taxonomy" id="2838510"/>
    <lineage>
        <taxon>Bacteria</taxon>
        <taxon>Bacillati</taxon>
        <taxon>Bacillota</taxon>
        <taxon>Clostridia</taxon>
        <taxon>Christensenellales</taxon>
        <taxon>Christensenellaceae</taxon>
        <taxon>Candidatus Borkfalkia</taxon>
    </lineage>
</organism>
<dbReference type="SUPFAM" id="SSF56281">
    <property type="entry name" value="Metallo-hydrolase/oxidoreductase"/>
    <property type="match status" value="1"/>
</dbReference>
<dbReference type="GO" id="GO:0006364">
    <property type="term" value="P:rRNA processing"/>
    <property type="evidence" value="ECO:0007669"/>
    <property type="project" value="UniProtKB-UniRule"/>
</dbReference>
<feature type="compositionally biased region" description="Basic and acidic residues" evidence="13">
    <location>
        <begin position="1"/>
        <end position="21"/>
    </location>
</feature>
<protein>
    <recommendedName>
        <fullName evidence="9">Ribonuclease J</fullName>
        <shortName evidence="9">RNase J</shortName>
        <ecNumber evidence="9">3.1.-.-</ecNumber>
    </recommendedName>
</protein>
<dbReference type="GO" id="GO:0004521">
    <property type="term" value="F:RNA endonuclease activity"/>
    <property type="evidence" value="ECO:0007669"/>
    <property type="project" value="UniProtKB-UniRule"/>
</dbReference>
<dbReference type="Pfam" id="PF07521">
    <property type="entry name" value="RMMBL"/>
    <property type="match status" value="1"/>
</dbReference>
<dbReference type="GO" id="GO:0003723">
    <property type="term" value="F:RNA binding"/>
    <property type="evidence" value="ECO:0007669"/>
    <property type="project" value="UniProtKB-UniRule"/>
</dbReference>
<feature type="binding site" evidence="12">
    <location>
        <position position="252"/>
    </location>
    <ligand>
        <name>Zn(2+)</name>
        <dbReference type="ChEBI" id="CHEBI:29105"/>
        <label>1</label>
        <note>catalytic</note>
    </ligand>
</feature>
<evidence type="ECO:0000313" key="16">
    <source>
        <dbReference type="Proteomes" id="UP000824204"/>
    </source>
</evidence>
<reference evidence="15" key="1">
    <citation type="journal article" date="2021" name="PeerJ">
        <title>Extensive microbial diversity within the chicken gut microbiome revealed by metagenomics and culture.</title>
        <authorList>
            <person name="Gilroy R."/>
            <person name="Ravi A."/>
            <person name="Getino M."/>
            <person name="Pursley I."/>
            <person name="Horton D.L."/>
            <person name="Alikhan N.F."/>
            <person name="Baker D."/>
            <person name="Gharbi K."/>
            <person name="Hall N."/>
            <person name="Watson M."/>
            <person name="Adriaenssens E.M."/>
            <person name="Foster-Nyarko E."/>
            <person name="Jarju S."/>
            <person name="Secka A."/>
            <person name="Antonio M."/>
            <person name="Oren A."/>
            <person name="Chaudhuri R.R."/>
            <person name="La Ragione R."/>
            <person name="Hildebrand F."/>
            <person name="Pallen M.J."/>
        </authorList>
    </citation>
    <scope>NUCLEOTIDE SEQUENCE</scope>
    <source>
        <strain evidence="15">811</strain>
    </source>
</reference>
<feature type="binding site" evidence="12">
    <location>
        <position position="167"/>
    </location>
    <ligand>
        <name>Zn(2+)</name>
        <dbReference type="ChEBI" id="CHEBI:29105"/>
        <label>1</label>
        <note>catalytic</note>
    </ligand>
</feature>
<comment type="cofactor">
    <cofactor evidence="12">
        <name>Ca(2+)</name>
        <dbReference type="ChEBI" id="CHEBI:29108"/>
    </cofactor>
    <text evidence="12">Binds 1 Ca(2+) cation per subunit. Seen in 1 crystal structure, it is not clear if it is physiologically important.</text>
</comment>
<feature type="binding site" evidence="12">
    <location>
        <position position="230"/>
    </location>
    <ligand>
        <name>Zn(2+)</name>
        <dbReference type="ChEBI" id="CHEBI:29105"/>
        <label>1</label>
        <note>catalytic</note>
    </ligand>
</feature>
<evidence type="ECO:0000256" key="3">
    <source>
        <dbReference type="ARBA" id="ARBA00022723"/>
    </source>
</evidence>
<evidence type="ECO:0000259" key="14">
    <source>
        <dbReference type="SMART" id="SM00849"/>
    </source>
</evidence>
<keyword evidence="8 9" id="KW-0694">RNA-binding</keyword>
<comment type="cofactor">
    <cofactor evidence="12">
        <name>Zn(2+)</name>
        <dbReference type="ChEBI" id="CHEBI:29105"/>
    </cofactor>
    <text evidence="12">Binds 2 Zn(2+) ions per subunit. It is not clear if Zn(2+) or Mg(2+) is physiologically important.</text>
</comment>
<comment type="function">
    <text evidence="9">An RNase that has 5'-3' exonuclease and possibly endonuclease activity. Involved in maturation of rRNA and in some organisms also mRNA maturation and/or decay.</text>
</comment>
<reference evidence="15" key="2">
    <citation type="submission" date="2021-04" db="EMBL/GenBank/DDBJ databases">
        <authorList>
            <person name="Gilroy R."/>
        </authorList>
    </citation>
    <scope>NUCLEOTIDE SEQUENCE</scope>
    <source>
        <strain evidence="15">811</strain>
    </source>
</reference>
<feature type="active site" description="Proton acceptor" evidence="10">
    <location>
        <position position="458"/>
    </location>
</feature>
<keyword evidence="7 9" id="KW-0269">Exonuclease</keyword>
<feature type="binding site" evidence="11">
    <location>
        <begin position="322"/>
        <end position="324"/>
    </location>
    <ligand>
        <name>substrate</name>
    </ligand>
</feature>
<name>A0A9D1V7Q8_9FIRM</name>
<feature type="active site" description="Proton donor" evidence="10">
    <location>
        <position position="284"/>
    </location>
</feature>
<dbReference type="Gene3D" id="3.10.20.580">
    <property type="match status" value="1"/>
</dbReference>
<dbReference type="InterPro" id="IPR030854">
    <property type="entry name" value="RNase_J_bac"/>
</dbReference>
<evidence type="ECO:0000256" key="5">
    <source>
        <dbReference type="ARBA" id="ARBA00022801"/>
    </source>
</evidence>
<evidence type="ECO:0000256" key="12">
    <source>
        <dbReference type="PIRSR" id="PIRSR004803-3"/>
    </source>
</evidence>
<dbReference type="InterPro" id="IPR041636">
    <property type="entry name" value="RNase_J_C"/>
</dbReference>
<feature type="binding site" evidence="12">
    <location>
        <position position="140"/>
    </location>
    <ligand>
        <name>Ca(2+)</name>
        <dbReference type="ChEBI" id="CHEBI:29108"/>
    </ligand>
</feature>
<dbReference type="CDD" id="cd07714">
    <property type="entry name" value="RNaseJ_MBL-fold"/>
    <property type="match status" value="1"/>
</dbReference>
<gene>
    <name evidence="9" type="primary">rnj</name>
    <name evidence="15" type="ORF">H9741_03305</name>
</gene>
<dbReference type="GO" id="GO:0008270">
    <property type="term" value="F:zinc ion binding"/>
    <property type="evidence" value="ECO:0007669"/>
    <property type="project" value="InterPro"/>
</dbReference>
<dbReference type="PANTHER" id="PTHR43694:SF1">
    <property type="entry name" value="RIBONUCLEASE J"/>
    <property type="match status" value="1"/>
</dbReference>
<proteinExistence type="inferred from homology"/>
<dbReference type="InterPro" id="IPR011108">
    <property type="entry name" value="RMMBL"/>
</dbReference>
<keyword evidence="12" id="KW-0106">Calcium</keyword>
<dbReference type="GO" id="GO:0004534">
    <property type="term" value="F:5'-3' RNA exonuclease activity"/>
    <property type="evidence" value="ECO:0007669"/>
    <property type="project" value="UniProtKB-UniRule"/>
</dbReference>
<keyword evidence="4 9" id="KW-0255">Endonuclease</keyword>
<evidence type="ECO:0000256" key="1">
    <source>
        <dbReference type="ARBA" id="ARBA00022490"/>
    </source>
</evidence>
<evidence type="ECO:0000313" key="15">
    <source>
        <dbReference type="EMBL" id="HIX07473.1"/>
    </source>
</evidence>
<comment type="subunit">
    <text evidence="9">Homodimer, may be a subunit of the RNA degradosome.</text>
</comment>
<feature type="compositionally biased region" description="Basic and acidic residues" evidence="13">
    <location>
        <begin position="65"/>
        <end position="88"/>
    </location>
</feature>
<dbReference type="Proteomes" id="UP000824204">
    <property type="component" value="Unassembled WGS sequence"/>
</dbReference>
<evidence type="ECO:0000256" key="13">
    <source>
        <dbReference type="SAM" id="MobiDB-lite"/>
    </source>
</evidence>
<dbReference type="Gene3D" id="3.60.15.10">
    <property type="entry name" value="Ribonuclease Z/Hydroxyacylglutathione hydrolase-like"/>
    <property type="match status" value="1"/>
</dbReference>
<feature type="binding site" evidence="12">
    <location>
        <position position="168"/>
    </location>
    <ligand>
        <name>Zn(2+)</name>
        <dbReference type="ChEBI" id="CHEBI:29105"/>
        <label>1</label>
        <note>catalytic</note>
    </ligand>
</feature>
<evidence type="ECO:0000256" key="6">
    <source>
        <dbReference type="ARBA" id="ARBA00022833"/>
    </source>
</evidence>
<evidence type="ECO:0000256" key="7">
    <source>
        <dbReference type="ARBA" id="ARBA00022839"/>
    </source>
</evidence>
<dbReference type="InterPro" id="IPR001587">
    <property type="entry name" value="RNase_J_CS"/>
</dbReference>
<dbReference type="InterPro" id="IPR042173">
    <property type="entry name" value="RNase_J_2"/>
</dbReference>
<feature type="region of interest" description="Disordered" evidence="13">
    <location>
        <begin position="1"/>
        <end position="92"/>
    </location>
</feature>
<keyword evidence="1 9" id="KW-0963">Cytoplasm</keyword>
<dbReference type="SMART" id="SM00849">
    <property type="entry name" value="Lactamase_B"/>
    <property type="match status" value="1"/>
</dbReference>
<dbReference type="InterPro" id="IPR004613">
    <property type="entry name" value="RNase_J"/>
</dbReference>
<feature type="binding site" evidence="12">
    <location>
        <position position="138"/>
    </location>
    <ligand>
        <name>Ca(2+)</name>
        <dbReference type="ChEBI" id="CHEBI:29108"/>
    </ligand>
</feature>
<feature type="binding site" evidence="12">
    <location>
        <position position="480"/>
    </location>
    <ligand>
        <name>Zn(2+)</name>
        <dbReference type="ChEBI" id="CHEBI:29105"/>
        <label>1</label>
        <note>catalytic</note>
    </ligand>
</feature>
<accession>A0A9D1V7Q8</accession>
<comment type="caution">
    <text evidence="15">The sequence shown here is derived from an EMBL/GenBank/DDBJ whole genome shotgun (WGS) entry which is preliminary data.</text>
</comment>
<dbReference type="GO" id="GO:0005737">
    <property type="term" value="C:cytoplasm"/>
    <property type="evidence" value="ECO:0007669"/>
    <property type="project" value="UniProtKB-SubCell"/>
</dbReference>
<feature type="domain" description="Metallo-beta-lactamase" evidence="14">
    <location>
        <begin position="110"/>
        <end position="304"/>
    </location>
</feature>
<dbReference type="EMBL" id="DXFX01000043">
    <property type="protein sequence ID" value="HIX07473.1"/>
    <property type="molecule type" value="Genomic_DNA"/>
</dbReference>
<feature type="binding site" evidence="12">
    <location>
        <position position="533"/>
    </location>
    <ligand>
        <name>Ca(2+)</name>
        <dbReference type="ChEBI" id="CHEBI:29108"/>
    </ligand>
</feature>
<feature type="binding site" evidence="12">
    <location>
        <position position="163"/>
    </location>
    <ligand>
        <name>Zn(2+)</name>
        <dbReference type="ChEBI" id="CHEBI:29105"/>
        <label>1</label>
        <note>catalytic</note>
    </ligand>
</feature>
<keyword evidence="9" id="KW-0698">rRNA processing</keyword>
<dbReference type="HAMAP" id="MF_01491">
    <property type="entry name" value="RNase_J_bact"/>
    <property type="match status" value="1"/>
</dbReference>
<evidence type="ECO:0000256" key="8">
    <source>
        <dbReference type="ARBA" id="ARBA00022884"/>
    </source>
</evidence>
<evidence type="ECO:0000256" key="2">
    <source>
        <dbReference type="ARBA" id="ARBA00022722"/>
    </source>
</evidence>
<comment type="subcellular location">
    <subcellularLocation>
        <location evidence="9">Cytoplasm</location>
    </subcellularLocation>
</comment>
<dbReference type="PROSITE" id="PS01292">
    <property type="entry name" value="UPF0036"/>
    <property type="match status" value="1"/>
</dbReference>
<sequence>MKQKNDRNFTQEKEGQAKKGFSELPRFLGNVKDETRRQDQQKRRAPQQEKAAGQDKPAAKQGKFAKQEKQAKADKEHQAERPRREKGNGRRGKVKNPVKILFLGGVGEIGKNMTAIECGNDIIIIDAGLTFPDEELPGIDLVIPDISYLVQNKQKVRGLLVTHGHEDHVGGIAYLLKEINCPVYATKLTLALADNKLREQRINRAQLICIKPGDKIKLGCFGIEFINVNHSIAGAVALAIDTPQGKIYHSGDFKIDLTPVAGEQIDLSRIAELGREGIKLLLCESTNVERPGYTMSETVVGTTLDHLFSEHANRRIIVATFASNVHRLQQIVDLAAKYRRKVALSGRSMLNVVDAATKIGELTIPEGVLIDVEKIKNYFDREIVIVSTGSQGEPMSALTRMASGEFNKVTIGANDTIIISASPIPGNEKMICKVINNLYRKGANVVYESLEKIHVSGHACQEELKILHSLLKPQFFIPVHGEYRHLKRHARLAMELGMSENNILIADIGNCVELTRDSMQFGESVSSGARLVDGGSLEDKENSLVMKDRKHLSEDGIFVITACVSERTGDLLSDPDVVIRGFVMPENADYYAEVRRIVINCASQVDIPADVENTEYAAAIKKAVKNFIYKKTKQNPVIMANIVRV</sequence>
<evidence type="ECO:0000256" key="9">
    <source>
        <dbReference type="HAMAP-Rule" id="MF_01491"/>
    </source>
</evidence>
<evidence type="ECO:0000256" key="11">
    <source>
        <dbReference type="PIRSR" id="PIRSR004803-2"/>
    </source>
</evidence>
<dbReference type="Gene3D" id="3.40.50.10710">
    <property type="entry name" value="Metallo-hydrolase/oxidoreductase"/>
    <property type="match status" value="1"/>
</dbReference>
<dbReference type="InterPro" id="IPR055132">
    <property type="entry name" value="RNase_J_b_CASP"/>
</dbReference>
<evidence type="ECO:0000256" key="10">
    <source>
        <dbReference type="PIRSR" id="PIRSR004803-1"/>
    </source>
</evidence>
<dbReference type="NCBIfam" id="TIGR00649">
    <property type="entry name" value="MG423"/>
    <property type="match status" value="1"/>
</dbReference>
<keyword evidence="2 9" id="KW-0540">Nuclease</keyword>
<dbReference type="Pfam" id="PF17770">
    <property type="entry name" value="RNase_J_C"/>
    <property type="match status" value="1"/>
</dbReference>
<feature type="binding site" evidence="9 11">
    <location>
        <begin position="454"/>
        <end position="458"/>
    </location>
    <ligand>
        <name>substrate</name>
    </ligand>
</feature>
<feature type="compositionally biased region" description="Basic and acidic residues" evidence="13">
    <location>
        <begin position="31"/>
        <end position="42"/>
    </location>
</feature>
<dbReference type="PIRSF" id="PIRSF004803">
    <property type="entry name" value="RnjA"/>
    <property type="match status" value="1"/>
</dbReference>
<dbReference type="PANTHER" id="PTHR43694">
    <property type="entry name" value="RIBONUCLEASE J"/>
    <property type="match status" value="1"/>
</dbReference>